<dbReference type="AlphaFoldDB" id="A0A0E2LQI7"/>
<evidence type="ECO:0000313" key="1">
    <source>
        <dbReference type="EMBL" id="ERJ66115.1"/>
    </source>
</evidence>
<dbReference type="Proteomes" id="UP000016630">
    <property type="component" value="Unassembled WGS sequence"/>
</dbReference>
<dbReference type="RefSeq" id="WP_021662824.1">
    <property type="nucleotide sequence ID" value="NZ_KI259177.1"/>
</dbReference>
<dbReference type="PATRIC" id="fig|1227271.3.peg.1069"/>
<dbReference type="HOGENOM" id="CLU_189939_0_0_10"/>
<dbReference type="GeneID" id="29255968"/>
<accession>A0A0E2LQI7</accession>
<comment type="caution">
    <text evidence="1">The sequence shown here is derived from an EMBL/GenBank/DDBJ whole genome shotgun (WGS) entry which is preliminary data.</text>
</comment>
<dbReference type="EMBL" id="AWUW01000086">
    <property type="protein sequence ID" value="ERJ66115.1"/>
    <property type="molecule type" value="Genomic_DNA"/>
</dbReference>
<gene>
    <name evidence="1" type="ORF">HMPREF1555_01230</name>
</gene>
<reference evidence="1 2" key="1">
    <citation type="submission" date="2013-06" db="EMBL/GenBank/DDBJ databases">
        <authorList>
            <person name="Weinstock G."/>
            <person name="Sodergren E."/>
            <person name="Lobos E.A."/>
            <person name="Fulton L."/>
            <person name="Fulton R."/>
            <person name="Courtney L."/>
            <person name="Fronick C."/>
            <person name="O'Laughlin M."/>
            <person name="Godfrey J."/>
            <person name="Wilson R.M."/>
            <person name="Miner T."/>
            <person name="Farmer C."/>
            <person name="Delehaunty K."/>
            <person name="Cordes M."/>
            <person name="Minx P."/>
            <person name="Tomlinson C."/>
            <person name="Chen J."/>
            <person name="Wollam A."/>
            <person name="Pepin K.H."/>
            <person name="Bhonagiri V."/>
            <person name="Zhang X."/>
            <person name="Warren W."/>
            <person name="Mitreva M."/>
            <person name="Mardis E.R."/>
            <person name="Wilson R.K."/>
        </authorList>
    </citation>
    <scope>NUCLEOTIDE SEQUENCE [LARGE SCALE GENOMIC DNA]</scope>
    <source>
        <strain evidence="1 2">F0570</strain>
    </source>
</reference>
<sequence length="88" mass="9918">MPENKVDIQALVAKLLEHEVSPEVLEIRKMILRRIATESDIRPSRIPAPMNITQVGGYVNLLMQLNEQEMLRQTLSAILGLPMQTPKG</sequence>
<evidence type="ECO:0000313" key="2">
    <source>
        <dbReference type="Proteomes" id="UP000016630"/>
    </source>
</evidence>
<protein>
    <submittedName>
        <fullName evidence="1">Uncharacterized protein</fullName>
    </submittedName>
</protein>
<proteinExistence type="predicted"/>
<organism evidence="1 2">
    <name type="scientific">Porphyromonas gingivalis F0570</name>
    <dbReference type="NCBI Taxonomy" id="1227271"/>
    <lineage>
        <taxon>Bacteria</taxon>
        <taxon>Pseudomonadati</taxon>
        <taxon>Bacteroidota</taxon>
        <taxon>Bacteroidia</taxon>
        <taxon>Bacteroidales</taxon>
        <taxon>Porphyromonadaceae</taxon>
        <taxon>Porphyromonas</taxon>
    </lineage>
</organism>
<name>A0A0E2LQI7_PORGN</name>